<feature type="domain" description="SLH" evidence="3">
    <location>
        <begin position="716"/>
        <end position="775"/>
    </location>
</feature>
<dbReference type="Pfam" id="PF00149">
    <property type="entry name" value="Metallophos"/>
    <property type="match status" value="1"/>
</dbReference>
<evidence type="ECO:0000313" key="5">
    <source>
        <dbReference type="Proteomes" id="UP001225873"/>
    </source>
</evidence>
<feature type="region of interest" description="Disordered" evidence="1">
    <location>
        <begin position="572"/>
        <end position="605"/>
    </location>
</feature>
<dbReference type="PANTHER" id="PTHR43143">
    <property type="entry name" value="METALLOPHOSPHOESTERASE, CALCINEURIN SUPERFAMILY"/>
    <property type="match status" value="1"/>
</dbReference>
<protein>
    <submittedName>
        <fullName evidence="4">S-layer homology domain-containing protein</fullName>
    </submittedName>
</protein>
<dbReference type="EMBL" id="JASDCQ010000001">
    <property type="protein sequence ID" value="MDN3426223.1"/>
    <property type="molecule type" value="Genomic_DNA"/>
</dbReference>
<dbReference type="Proteomes" id="UP001225873">
    <property type="component" value="Unassembled WGS sequence"/>
</dbReference>
<accession>A0ABT7ZH29</accession>
<dbReference type="InterPro" id="IPR051918">
    <property type="entry name" value="STPP_CPPED1"/>
</dbReference>
<dbReference type="Pfam" id="PF00395">
    <property type="entry name" value="SLH"/>
    <property type="match status" value="3"/>
</dbReference>
<dbReference type="InterPro" id="IPR029052">
    <property type="entry name" value="Metallo-depent_PP-like"/>
</dbReference>
<evidence type="ECO:0000313" key="4">
    <source>
        <dbReference type="EMBL" id="MDN3426223.1"/>
    </source>
</evidence>
<evidence type="ECO:0000259" key="3">
    <source>
        <dbReference type="PROSITE" id="PS51272"/>
    </source>
</evidence>
<dbReference type="InterPro" id="IPR004843">
    <property type="entry name" value="Calcineurin-like_PHP"/>
</dbReference>
<name>A0ABT7ZH29_9BACL</name>
<keyword evidence="2" id="KW-0732">Signal</keyword>
<gene>
    <name evidence="4" type="ORF">QMA01_02860</name>
</gene>
<dbReference type="InterPro" id="IPR001119">
    <property type="entry name" value="SLH_dom"/>
</dbReference>
<dbReference type="PANTHER" id="PTHR43143:SF5">
    <property type="entry name" value="SECRETED PROTEIN"/>
    <property type="match status" value="1"/>
</dbReference>
<organism evidence="4 5">
    <name type="scientific">Planococcus notacanthi</name>
    <dbReference type="NCBI Taxonomy" id="3035188"/>
    <lineage>
        <taxon>Bacteria</taxon>
        <taxon>Bacillati</taxon>
        <taxon>Bacillota</taxon>
        <taxon>Bacilli</taxon>
        <taxon>Bacillales</taxon>
        <taxon>Caryophanaceae</taxon>
        <taxon>Planococcus</taxon>
    </lineage>
</organism>
<sequence length="775" mass="86463">MIKKFFTTTAAVALVLTSVSLTPLAAPQKPEQVKPANYSKDVSLTPTLEAIVKDSTGAGIKTVDFKKGFKYDFAGKGITGFANDSADNPITVPIQTNATPLTGEQIKAMAADDGKTAVTKSSNGFPSQRFVVDVSKDLAAGNAIQLYWEGKTLASGLANLSAWDYKAGNWVALNQAEGNAKGEEIVLKAEIDKERFVKDGKVQAMVHDSGTLTDSKDEDFSMVWFTDTQYYAQDFPEVWTSMTDWMIDEYKKGTYEYAMHTGDLVNNVIDEEQWKVAEENLDRLDAANIPYGVLAGNHDVGIDTLNKTYDYSIFARYAGIDRFKDKSWFGEAMNEENQNHYDLFSFGDHDFIFLYLGYGRDGSAETVAWANKVLKQHADRNAIVGMHENINSLAQYVTEQARVVNREIVVPNENVKMVLSGHHHGANYRVKQVENEDGSTREVLEVLANHQGNTAPDRGQGYLKKLTFDPTDETLDFVSYSPFENDYDFEQFDPAKESFTAQFDLADVKAKDNPRQIETDYVAVNIYTDQAIGQDKDLKSGEVASAEWKGLSKNTVYHWYMNITNAAGESEKSPIYQFTTGSTAPDPKPDPKPEPTKPTFPDVTPEKPAWAYEAIERMAAEGIIKGHPDGTFKWRDGIQRQHVSLMFDRAVDLENELPYKAFKDVPKSHPNFDAITATQRAGIFEGYNNLFQPKSKLTREEMAKVLVTAFDIEAKGSHNFPDVKKGGWSDKYIDTLYAAGITIGSTNGKFNPKADVTRAEFAVFMDRALKYDETH</sequence>
<reference evidence="4 5" key="1">
    <citation type="submission" date="2023-03" db="EMBL/GenBank/DDBJ databases">
        <authorList>
            <person name="Uniacke-Lowe S."/>
            <person name="Ross P."/>
            <person name="Hill C."/>
        </authorList>
    </citation>
    <scope>NUCLEOTIDE SEQUENCE [LARGE SCALE GENOMIC DNA]</scope>
    <source>
        <strain evidence="4 5">APC 4016</strain>
    </source>
</reference>
<keyword evidence="5" id="KW-1185">Reference proteome</keyword>
<feature type="domain" description="SLH" evidence="3">
    <location>
        <begin position="662"/>
        <end position="715"/>
    </location>
</feature>
<feature type="signal peptide" evidence="2">
    <location>
        <begin position="1"/>
        <end position="25"/>
    </location>
</feature>
<evidence type="ECO:0000256" key="1">
    <source>
        <dbReference type="SAM" id="MobiDB-lite"/>
    </source>
</evidence>
<feature type="domain" description="SLH" evidence="3">
    <location>
        <begin position="598"/>
        <end position="661"/>
    </location>
</feature>
<evidence type="ECO:0000256" key="2">
    <source>
        <dbReference type="SAM" id="SignalP"/>
    </source>
</evidence>
<comment type="caution">
    <text evidence="4">The sequence shown here is derived from an EMBL/GenBank/DDBJ whole genome shotgun (WGS) entry which is preliminary data.</text>
</comment>
<dbReference type="SUPFAM" id="SSF49265">
    <property type="entry name" value="Fibronectin type III"/>
    <property type="match status" value="1"/>
</dbReference>
<proteinExistence type="predicted"/>
<dbReference type="RefSeq" id="WP_290214244.1">
    <property type="nucleotide sequence ID" value="NZ_JASDCQ010000001.1"/>
</dbReference>
<dbReference type="SUPFAM" id="SSF56300">
    <property type="entry name" value="Metallo-dependent phosphatases"/>
    <property type="match status" value="1"/>
</dbReference>
<dbReference type="Gene3D" id="3.60.21.10">
    <property type="match status" value="1"/>
</dbReference>
<dbReference type="InterPro" id="IPR036116">
    <property type="entry name" value="FN3_sf"/>
</dbReference>
<dbReference type="PROSITE" id="PS51272">
    <property type="entry name" value="SLH"/>
    <property type="match status" value="3"/>
</dbReference>
<feature type="chain" id="PRO_5047531860" evidence="2">
    <location>
        <begin position="26"/>
        <end position="775"/>
    </location>
</feature>